<organism evidence="1 2">
    <name type="scientific">Brevibacillus laterosporus</name>
    <name type="common">Bacillus laterosporus</name>
    <dbReference type="NCBI Taxonomy" id="1465"/>
    <lineage>
        <taxon>Bacteria</taxon>
        <taxon>Bacillati</taxon>
        <taxon>Bacillota</taxon>
        <taxon>Bacilli</taxon>
        <taxon>Bacillales</taxon>
        <taxon>Paenibacillaceae</taxon>
        <taxon>Brevibacillus</taxon>
    </lineage>
</organism>
<reference evidence="1" key="1">
    <citation type="submission" date="2022-09" db="EMBL/GenBank/DDBJ databases">
        <title>Genome analysis and characterization of larvicidal activity of Brevibacillus strains.</title>
        <authorList>
            <person name="Patrusheva E.V."/>
            <person name="Izotova A.O."/>
            <person name="Toshchakov S.V."/>
            <person name="Sineoky S.P."/>
        </authorList>
    </citation>
    <scope>NUCLEOTIDE SEQUENCE</scope>
    <source>
        <strain evidence="1">VKPM_B-13247</strain>
    </source>
</reference>
<name>A0AAP3DLN3_BRELA</name>
<sequence length="57" mass="6585">MSTVDLQVPVEKGVRIIIVEDGSIIDDLKLEPFQKLTIVTQNDKVLDSEKITRKRYR</sequence>
<comment type="caution">
    <text evidence="1">The sequence shown here is derived from an EMBL/GenBank/DDBJ whole genome shotgun (WGS) entry which is preliminary data.</text>
</comment>
<proteinExistence type="predicted"/>
<dbReference type="RefSeq" id="WP_162932802.1">
    <property type="nucleotide sequence ID" value="NZ_CP032410.1"/>
</dbReference>
<dbReference type="EMBL" id="JAPTNE010000074">
    <property type="protein sequence ID" value="MCZ0810367.1"/>
    <property type="molecule type" value="Genomic_DNA"/>
</dbReference>
<dbReference type="Proteomes" id="UP001077662">
    <property type="component" value="Unassembled WGS sequence"/>
</dbReference>
<protein>
    <submittedName>
        <fullName evidence="1">Uncharacterized protein</fullName>
    </submittedName>
</protein>
<evidence type="ECO:0000313" key="1">
    <source>
        <dbReference type="EMBL" id="MCZ0810367.1"/>
    </source>
</evidence>
<dbReference type="AlphaFoldDB" id="A0AAP3DLN3"/>
<gene>
    <name evidence="1" type="ORF">O0554_26405</name>
</gene>
<accession>A0AAP3DLN3</accession>
<evidence type="ECO:0000313" key="2">
    <source>
        <dbReference type="Proteomes" id="UP001077662"/>
    </source>
</evidence>